<protein>
    <submittedName>
        <fullName evidence="1">Uncharacterized protein</fullName>
    </submittedName>
</protein>
<organism evidence="1 2">
    <name type="scientific">Gregarina niphandrodes</name>
    <name type="common">Septate eugregarine</name>
    <dbReference type="NCBI Taxonomy" id="110365"/>
    <lineage>
        <taxon>Eukaryota</taxon>
        <taxon>Sar</taxon>
        <taxon>Alveolata</taxon>
        <taxon>Apicomplexa</taxon>
        <taxon>Conoidasida</taxon>
        <taxon>Gregarinasina</taxon>
        <taxon>Eugregarinorida</taxon>
        <taxon>Gregarinidae</taxon>
        <taxon>Gregarina</taxon>
    </lineage>
</organism>
<comment type="caution">
    <text evidence="1">The sequence shown here is derived from an EMBL/GenBank/DDBJ whole genome shotgun (WGS) entry which is preliminary data.</text>
</comment>
<sequence>YFLHPRAVAQVTIPVVRERTDFYFRSHWKLCNRKRPTPELVSRVSSPRRVVEVRHQQTVTAAFVRFAVTPPQTLKATHRQLLHPPPERWPAASLPNPFLHQVSSPGTRNRRELPPVRVQRLFHSRNEFGHICHRLLKHFVYLARALGHTRKR</sequence>
<dbReference type="RefSeq" id="XP_011130631.1">
    <property type="nucleotide sequence ID" value="XM_011132329.1"/>
</dbReference>
<name>A0A023B614_GRENI</name>
<reference evidence="1" key="1">
    <citation type="submission" date="2013-12" db="EMBL/GenBank/DDBJ databases">
        <authorList>
            <person name="Omoto C.K."/>
            <person name="Sibley D."/>
            <person name="Venepally P."/>
            <person name="Hadjithomas M."/>
            <person name="Karamycheva S."/>
            <person name="Brunk B."/>
            <person name="Roos D."/>
            <person name="Caler E."/>
            <person name="Lorenzi H."/>
        </authorList>
    </citation>
    <scope>NUCLEOTIDE SEQUENCE</scope>
</reference>
<proteinExistence type="predicted"/>
<gene>
    <name evidence="1" type="ORF">GNI_085180</name>
</gene>
<dbReference type="Proteomes" id="UP000019763">
    <property type="component" value="Unassembled WGS sequence"/>
</dbReference>
<accession>A0A023B614</accession>
<keyword evidence="2" id="KW-1185">Reference proteome</keyword>
<dbReference type="EMBL" id="AFNH02000640">
    <property type="protein sequence ID" value="EZG64619.1"/>
    <property type="molecule type" value="Genomic_DNA"/>
</dbReference>
<evidence type="ECO:0000313" key="2">
    <source>
        <dbReference type="Proteomes" id="UP000019763"/>
    </source>
</evidence>
<dbReference type="AlphaFoldDB" id="A0A023B614"/>
<feature type="non-terminal residue" evidence="1">
    <location>
        <position position="152"/>
    </location>
</feature>
<dbReference type="VEuPathDB" id="CryptoDB:GNI_085180"/>
<evidence type="ECO:0000313" key="1">
    <source>
        <dbReference type="EMBL" id="EZG64619.1"/>
    </source>
</evidence>
<dbReference type="GeneID" id="22913043"/>
<feature type="non-terminal residue" evidence="1">
    <location>
        <position position="1"/>
    </location>
</feature>